<evidence type="ECO:0000259" key="1">
    <source>
        <dbReference type="Pfam" id="PF01693"/>
    </source>
</evidence>
<dbReference type="InterPro" id="IPR011320">
    <property type="entry name" value="RNase_H1_N"/>
</dbReference>
<dbReference type="EMBL" id="DF973761">
    <property type="protein sequence ID" value="GAU39407.1"/>
    <property type="molecule type" value="Genomic_DNA"/>
</dbReference>
<evidence type="ECO:0000313" key="2">
    <source>
        <dbReference type="EMBL" id="GAU39407.1"/>
    </source>
</evidence>
<dbReference type="Gene3D" id="3.40.970.10">
    <property type="entry name" value="Ribonuclease H1, N-terminal domain"/>
    <property type="match status" value="1"/>
</dbReference>
<dbReference type="Pfam" id="PF01693">
    <property type="entry name" value="Cauli_VI"/>
    <property type="match status" value="1"/>
</dbReference>
<dbReference type="InterPro" id="IPR037056">
    <property type="entry name" value="RNase_H1_N_sf"/>
</dbReference>
<proteinExistence type="predicted"/>
<dbReference type="SUPFAM" id="SSF55658">
    <property type="entry name" value="L9 N-domain-like"/>
    <property type="match status" value="1"/>
</dbReference>
<organism evidence="2 3">
    <name type="scientific">Trifolium subterraneum</name>
    <name type="common">Subterranean clover</name>
    <dbReference type="NCBI Taxonomy" id="3900"/>
    <lineage>
        <taxon>Eukaryota</taxon>
        <taxon>Viridiplantae</taxon>
        <taxon>Streptophyta</taxon>
        <taxon>Embryophyta</taxon>
        <taxon>Tracheophyta</taxon>
        <taxon>Spermatophyta</taxon>
        <taxon>Magnoliopsida</taxon>
        <taxon>eudicotyledons</taxon>
        <taxon>Gunneridae</taxon>
        <taxon>Pentapetalae</taxon>
        <taxon>rosids</taxon>
        <taxon>fabids</taxon>
        <taxon>Fabales</taxon>
        <taxon>Fabaceae</taxon>
        <taxon>Papilionoideae</taxon>
        <taxon>50 kb inversion clade</taxon>
        <taxon>NPAAA clade</taxon>
        <taxon>Hologalegina</taxon>
        <taxon>IRL clade</taxon>
        <taxon>Trifolieae</taxon>
        <taxon>Trifolium</taxon>
    </lineage>
</organism>
<name>A0A2Z6P9I7_TRISU</name>
<dbReference type="Proteomes" id="UP000242715">
    <property type="component" value="Unassembled WGS sequence"/>
</dbReference>
<evidence type="ECO:0000313" key="3">
    <source>
        <dbReference type="Proteomes" id="UP000242715"/>
    </source>
</evidence>
<accession>A0A2Z6P9I7</accession>
<protein>
    <recommendedName>
        <fullName evidence="1">Ribonuclease H1 N-terminal domain-containing protein</fullName>
    </recommendedName>
</protein>
<dbReference type="InterPro" id="IPR009027">
    <property type="entry name" value="Ribosomal_bL9/RNase_H1_N"/>
</dbReference>
<feature type="domain" description="Ribonuclease H1 N-terminal" evidence="1">
    <location>
        <begin position="9"/>
        <end position="50"/>
    </location>
</feature>
<dbReference type="OrthoDB" id="1436687at2759"/>
<dbReference type="AlphaFoldDB" id="A0A2Z6P9I7"/>
<sequence>MTNVQEDAFHVVFEGKNPGVCPTWEDAAEQVVGWSGNRHVKYPTFVHAMAAWVKFCNKKGLDPNNGIYINKDSQIGSSSQTNIDVNDVCIYNVQPNMLAIDTNSGEFIIQHSMQTEVERICYAYGIPPPTYTLQENRLLDGVPYVRYYGALVAGAIGSPCVSLGRFARLDDDAREDVAAILIGRLLSVVRHTIRDFNYYNVQQLQQQVEMMKKEILELKYELGIQNEDKVNSK</sequence>
<keyword evidence="3" id="KW-1185">Reference proteome</keyword>
<gene>
    <name evidence="2" type="ORF">TSUD_323550</name>
</gene>
<reference evidence="3" key="1">
    <citation type="journal article" date="2017" name="Front. Plant Sci.">
        <title>Climate Clever Clovers: New Paradigm to Reduce the Environmental Footprint of Ruminants by Breeding Low Methanogenic Forages Utilizing Haplotype Variation.</title>
        <authorList>
            <person name="Kaur P."/>
            <person name="Appels R."/>
            <person name="Bayer P.E."/>
            <person name="Keeble-Gagnere G."/>
            <person name="Wang J."/>
            <person name="Hirakawa H."/>
            <person name="Shirasawa K."/>
            <person name="Vercoe P."/>
            <person name="Stefanova K."/>
            <person name="Durmic Z."/>
            <person name="Nichols P."/>
            <person name="Revell C."/>
            <person name="Isobe S.N."/>
            <person name="Edwards D."/>
            <person name="Erskine W."/>
        </authorList>
    </citation>
    <scope>NUCLEOTIDE SEQUENCE [LARGE SCALE GENOMIC DNA]</scope>
    <source>
        <strain evidence="3">cv. Daliak</strain>
    </source>
</reference>